<reference evidence="4" key="1">
    <citation type="submission" date="2022-12" db="EMBL/GenBank/DDBJ databases">
        <authorList>
            <person name="Petersen C."/>
        </authorList>
    </citation>
    <scope>NUCLEOTIDE SEQUENCE</scope>
    <source>
        <strain evidence="4">IBT 21472</strain>
    </source>
</reference>
<reference evidence="4" key="2">
    <citation type="journal article" date="2023" name="IMA Fungus">
        <title>Comparative genomic study of the Penicillium genus elucidates a diverse pangenome and 15 lateral gene transfer events.</title>
        <authorList>
            <person name="Petersen C."/>
            <person name="Sorensen T."/>
            <person name="Nielsen M.R."/>
            <person name="Sondergaard T.E."/>
            <person name="Sorensen J.L."/>
            <person name="Fitzpatrick D.A."/>
            <person name="Frisvad J.C."/>
            <person name="Nielsen K.L."/>
        </authorList>
    </citation>
    <scope>NUCLEOTIDE SEQUENCE</scope>
    <source>
        <strain evidence="4">IBT 21472</strain>
    </source>
</reference>
<dbReference type="PANTHER" id="PTHR47706">
    <property type="entry name" value="NMRA-LIKE FAMILY PROTEIN"/>
    <property type="match status" value="1"/>
</dbReference>
<sequence length="303" mass="33363">MASPFVAVAGASGGLGQLVAMQLIKRGVAVKALVRPNTNPSRTEKLRSAGVAITPVNLSEVPSLTHELNGAICLVSTLQGLKEVIHTAQGNLLEASVAAKVPRFIPSDFSLDFTKTQPGSNRNLDLRREFHAQLRKSGIAWTSILNGGFMDLMAGDSPMINHKSQKVPYIGQPTQLLDFTTMMDTAAYTAAVAADPNPAPNFLRIASDTVSAQDIADAQTKVEGVRYKPSWMGPVWFMEFMIRSLRLFGGEKEIFPVWQQMQYMTNMFSGAGKLEPLDNDRYPELSWTKLQDFFRQDKESPNR</sequence>
<dbReference type="EMBL" id="JAPZBO010000002">
    <property type="protein sequence ID" value="KAJ5324402.1"/>
    <property type="molecule type" value="Genomic_DNA"/>
</dbReference>
<dbReference type="GO" id="GO:0016491">
    <property type="term" value="F:oxidoreductase activity"/>
    <property type="evidence" value="ECO:0007669"/>
    <property type="project" value="UniProtKB-KW"/>
</dbReference>
<evidence type="ECO:0000313" key="5">
    <source>
        <dbReference type="Proteomes" id="UP001147746"/>
    </source>
</evidence>
<dbReference type="InterPro" id="IPR008030">
    <property type="entry name" value="NmrA-like"/>
</dbReference>
<dbReference type="PANTHER" id="PTHR47706:SF1">
    <property type="entry name" value="CIPA-LIKE, PUTATIVE (AFU_ORTHOLOGUE AFUA_1G12460)-RELATED"/>
    <property type="match status" value="1"/>
</dbReference>
<dbReference type="Gene3D" id="3.90.25.10">
    <property type="entry name" value="UDP-galactose 4-epimerase, domain 1"/>
    <property type="match status" value="1"/>
</dbReference>
<keyword evidence="5" id="KW-1185">Reference proteome</keyword>
<name>A0A9W9HJ53_9EURO</name>
<evidence type="ECO:0000256" key="2">
    <source>
        <dbReference type="ARBA" id="ARBA00023002"/>
    </source>
</evidence>
<accession>A0A9W9HJ53</accession>
<dbReference type="SUPFAM" id="SSF51735">
    <property type="entry name" value="NAD(P)-binding Rossmann-fold domains"/>
    <property type="match status" value="1"/>
</dbReference>
<evidence type="ECO:0000313" key="4">
    <source>
        <dbReference type="EMBL" id="KAJ5324402.1"/>
    </source>
</evidence>
<dbReference type="AlphaFoldDB" id="A0A9W9HJ53"/>
<evidence type="ECO:0000259" key="3">
    <source>
        <dbReference type="Pfam" id="PF05368"/>
    </source>
</evidence>
<dbReference type="InterPro" id="IPR036291">
    <property type="entry name" value="NAD(P)-bd_dom_sf"/>
</dbReference>
<comment type="caution">
    <text evidence="4">The sequence shown here is derived from an EMBL/GenBank/DDBJ whole genome shotgun (WGS) entry which is preliminary data.</text>
</comment>
<dbReference type="Gene3D" id="3.40.50.720">
    <property type="entry name" value="NAD(P)-binding Rossmann-like Domain"/>
    <property type="match status" value="1"/>
</dbReference>
<gene>
    <name evidence="4" type="ORF">N7476_003002</name>
</gene>
<protein>
    <recommendedName>
        <fullName evidence="3">NmrA-like domain-containing protein</fullName>
    </recommendedName>
</protein>
<dbReference type="Proteomes" id="UP001147746">
    <property type="component" value="Unassembled WGS sequence"/>
</dbReference>
<keyword evidence="2" id="KW-0560">Oxidoreductase</keyword>
<dbReference type="Pfam" id="PF05368">
    <property type="entry name" value="NmrA"/>
    <property type="match status" value="1"/>
</dbReference>
<keyword evidence="1" id="KW-0521">NADP</keyword>
<proteinExistence type="predicted"/>
<dbReference type="InterPro" id="IPR051609">
    <property type="entry name" value="NmrA/Isoflavone_reductase-like"/>
</dbReference>
<feature type="domain" description="NmrA-like" evidence="3">
    <location>
        <begin position="6"/>
        <end position="278"/>
    </location>
</feature>
<evidence type="ECO:0000256" key="1">
    <source>
        <dbReference type="ARBA" id="ARBA00022857"/>
    </source>
</evidence>
<organism evidence="4 5">
    <name type="scientific">Penicillium atrosanguineum</name>
    <dbReference type="NCBI Taxonomy" id="1132637"/>
    <lineage>
        <taxon>Eukaryota</taxon>
        <taxon>Fungi</taxon>
        <taxon>Dikarya</taxon>
        <taxon>Ascomycota</taxon>
        <taxon>Pezizomycotina</taxon>
        <taxon>Eurotiomycetes</taxon>
        <taxon>Eurotiomycetidae</taxon>
        <taxon>Eurotiales</taxon>
        <taxon>Aspergillaceae</taxon>
        <taxon>Penicillium</taxon>
    </lineage>
</organism>